<dbReference type="PANTHER" id="PTHR24271:SF50">
    <property type="match status" value="1"/>
</dbReference>
<dbReference type="InterPro" id="IPR001254">
    <property type="entry name" value="Trypsin_dom"/>
</dbReference>
<dbReference type="Ensembl" id="ENSMALT00000022887.1">
    <property type="protein sequence ID" value="ENSMALP00000022460.1"/>
    <property type="gene ID" value="ENSMALG00000015679.1"/>
</dbReference>
<dbReference type="InterPro" id="IPR043504">
    <property type="entry name" value="Peptidase_S1_PA_chymotrypsin"/>
</dbReference>
<evidence type="ECO:0000313" key="5">
    <source>
        <dbReference type="Proteomes" id="UP000261600"/>
    </source>
</evidence>
<dbReference type="SMART" id="SM00020">
    <property type="entry name" value="Tryp_SPc"/>
    <property type="match status" value="1"/>
</dbReference>
<dbReference type="Gene3D" id="2.40.10.10">
    <property type="entry name" value="Trypsin-like serine proteases"/>
    <property type="match status" value="1"/>
</dbReference>
<evidence type="ECO:0000259" key="3">
    <source>
        <dbReference type="PROSITE" id="PS50240"/>
    </source>
</evidence>
<protein>
    <recommendedName>
        <fullName evidence="3">Peptidase S1 domain-containing protein</fullName>
    </recommendedName>
</protein>
<keyword evidence="5" id="KW-1185">Reference proteome</keyword>
<dbReference type="PROSITE" id="PS50240">
    <property type="entry name" value="TRYPSIN_DOM"/>
    <property type="match status" value="1"/>
</dbReference>
<dbReference type="GO" id="GO:0006508">
    <property type="term" value="P:proteolysis"/>
    <property type="evidence" value="ECO:0007669"/>
    <property type="project" value="InterPro"/>
</dbReference>
<dbReference type="InterPro" id="IPR009003">
    <property type="entry name" value="Peptidase_S1_PA"/>
</dbReference>
<accession>A0A3Q3K068</accession>
<dbReference type="Proteomes" id="UP000261600">
    <property type="component" value="Unplaced"/>
</dbReference>
<feature type="chain" id="PRO_5018728709" description="Peptidase S1 domain-containing protein" evidence="2">
    <location>
        <begin position="19"/>
        <end position="251"/>
    </location>
</feature>
<evidence type="ECO:0000313" key="4">
    <source>
        <dbReference type="Ensembl" id="ENSMALP00000022460.1"/>
    </source>
</evidence>
<dbReference type="AlphaFoldDB" id="A0A3Q3K068"/>
<reference evidence="4" key="2">
    <citation type="submission" date="2025-09" db="UniProtKB">
        <authorList>
            <consortium name="Ensembl"/>
        </authorList>
    </citation>
    <scope>IDENTIFICATION</scope>
</reference>
<keyword evidence="2" id="KW-0732">Signal</keyword>
<sequence>MMRLTLCLFVLWIGVTVGTVVDLQKRIIGGQTCGPHERHYHVRLRLVDAKGNSDMCGGSLISDQWILTAAHCKETMYADIGVHPGPTQQVQKTTQTEIFKDQGNKEHDIMLLKLPTPINIQPVRLPDCQKRPKIDDTVQIAGHGGKTRAKDKSDTLQCADLKVVECDRLEKILAKGYSHYYEEKRYQHWFCGQNKTVVTCPGDSGGGVVFNNMIYGVHSFTGEPNFAVSSAPVGFMDVCAYIKWIHDTTGI</sequence>
<dbReference type="InterPro" id="IPR018114">
    <property type="entry name" value="TRYPSIN_HIS"/>
</dbReference>
<dbReference type="PANTHER" id="PTHR24271">
    <property type="entry name" value="KALLIKREIN-RELATED"/>
    <property type="match status" value="1"/>
</dbReference>
<dbReference type="InterPro" id="IPR001314">
    <property type="entry name" value="Peptidase_S1A"/>
</dbReference>
<evidence type="ECO:0000256" key="1">
    <source>
        <dbReference type="ARBA" id="ARBA00023157"/>
    </source>
</evidence>
<feature type="signal peptide" evidence="2">
    <location>
        <begin position="1"/>
        <end position="18"/>
    </location>
</feature>
<dbReference type="PRINTS" id="PR00722">
    <property type="entry name" value="CHYMOTRYPSIN"/>
</dbReference>
<evidence type="ECO:0000256" key="2">
    <source>
        <dbReference type="SAM" id="SignalP"/>
    </source>
</evidence>
<dbReference type="Pfam" id="PF00089">
    <property type="entry name" value="Trypsin"/>
    <property type="match status" value="1"/>
</dbReference>
<dbReference type="STRING" id="43700.ENSMALP00000022460"/>
<proteinExistence type="predicted"/>
<dbReference type="GO" id="GO:0004252">
    <property type="term" value="F:serine-type endopeptidase activity"/>
    <property type="evidence" value="ECO:0007669"/>
    <property type="project" value="InterPro"/>
</dbReference>
<organism evidence="4 5">
    <name type="scientific">Monopterus albus</name>
    <name type="common">Swamp eel</name>
    <dbReference type="NCBI Taxonomy" id="43700"/>
    <lineage>
        <taxon>Eukaryota</taxon>
        <taxon>Metazoa</taxon>
        <taxon>Chordata</taxon>
        <taxon>Craniata</taxon>
        <taxon>Vertebrata</taxon>
        <taxon>Euteleostomi</taxon>
        <taxon>Actinopterygii</taxon>
        <taxon>Neopterygii</taxon>
        <taxon>Teleostei</taxon>
        <taxon>Neoteleostei</taxon>
        <taxon>Acanthomorphata</taxon>
        <taxon>Anabantaria</taxon>
        <taxon>Synbranchiformes</taxon>
        <taxon>Synbranchidae</taxon>
        <taxon>Monopterus</taxon>
    </lineage>
</organism>
<feature type="domain" description="Peptidase S1" evidence="3">
    <location>
        <begin position="27"/>
        <end position="250"/>
    </location>
</feature>
<dbReference type="PROSITE" id="PS00134">
    <property type="entry name" value="TRYPSIN_HIS"/>
    <property type="match status" value="1"/>
</dbReference>
<reference evidence="4" key="1">
    <citation type="submission" date="2025-08" db="UniProtKB">
        <authorList>
            <consortium name="Ensembl"/>
        </authorList>
    </citation>
    <scope>IDENTIFICATION</scope>
</reference>
<keyword evidence="1" id="KW-1015">Disulfide bond</keyword>
<dbReference type="SUPFAM" id="SSF50494">
    <property type="entry name" value="Trypsin-like serine proteases"/>
    <property type="match status" value="1"/>
</dbReference>
<name>A0A3Q3K068_MONAL</name>